<dbReference type="Proteomes" id="UP000694890">
    <property type="component" value="Linkage group LG19"/>
</dbReference>
<organism evidence="2 3">
    <name type="scientific">Lates calcarifer</name>
    <name type="common">Barramundi</name>
    <name type="synonym">Holocentrus calcarifer</name>
    <dbReference type="NCBI Taxonomy" id="8187"/>
    <lineage>
        <taxon>Eukaryota</taxon>
        <taxon>Metazoa</taxon>
        <taxon>Chordata</taxon>
        <taxon>Craniata</taxon>
        <taxon>Vertebrata</taxon>
        <taxon>Euteleostomi</taxon>
        <taxon>Actinopterygii</taxon>
        <taxon>Neopterygii</taxon>
        <taxon>Teleostei</taxon>
        <taxon>Neoteleostei</taxon>
        <taxon>Acanthomorphata</taxon>
        <taxon>Carangaria</taxon>
        <taxon>Carangaria incertae sedis</taxon>
        <taxon>Centropomidae</taxon>
        <taxon>Lates</taxon>
    </lineage>
</organism>
<dbReference type="GeneID" id="108902188"/>
<feature type="region of interest" description="Disordered" evidence="1">
    <location>
        <begin position="520"/>
        <end position="547"/>
    </location>
</feature>
<proteinExistence type="predicted"/>
<evidence type="ECO:0000313" key="3">
    <source>
        <dbReference type="RefSeq" id="XP_050934238.1"/>
    </source>
</evidence>
<dbReference type="PANTHER" id="PTHR21292:SF12">
    <property type="entry name" value="EXOCYST COMPLEX COMPONENT 3-LIKE PROTEIN"/>
    <property type="match status" value="1"/>
</dbReference>
<accession>A0AAJ8BMD4</accession>
<name>A0AAJ8BMD4_LATCA</name>
<dbReference type="GO" id="GO:0006887">
    <property type="term" value="P:exocytosis"/>
    <property type="evidence" value="ECO:0007669"/>
    <property type="project" value="InterPro"/>
</dbReference>
<dbReference type="GO" id="GO:0000145">
    <property type="term" value="C:exocyst"/>
    <property type="evidence" value="ECO:0007669"/>
    <property type="project" value="InterPro"/>
</dbReference>
<dbReference type="AlphaFoldDB" id="A0AAJ8BMD4"/>
<dbReference type="InterPro" id="IPR010326">
    <property type="entry name" value="EXOC3/Sec6"/>
</dbReference>
<protein>
    <submittedName>
        <fullName evidence="3">Exocyst complex component 3-like protein isoform X4</fullName>
    </submittedName>
</protein>
<dbReference type="GO" id="GO:0000149">
    <property type="term" value="F:SNARE binding"/>
    <property type="evidence" value="ECO:0007669"/>
    <property type="project" value="TreeGrafter"/>
</dbReference>
<feature type="region of interest" description="Disordered" evidence="1">
    <location>
        <begin position="31"/>
        <end position="61"/>
    </location>
</feature>
<dbReference type="PANTHER" id="PTHR21292">
    <property type="entry name" value="EXOCYST COMPLEX COMPONENT SEC6-RELATED"/>
    <property type="match status" value="1"/>
</dbReference>
<evidence type="ECO:0000256" key="1">
    <source>
        <dbReference type="SAM" id="MobiDB-lite"/>
    </source>
</evidence>
<sequence length="556" mass="64552">MNTALSSSSMLQESEAQHLILRKMKKILTIRGRSKDRRNDGKTPLIKESNNNVQDGYDPEDKGYDTPFAQNTLNTRKEVAEHLNVAPDATSSTCEDDQCLIQISVSEHFPKLPTPDQNLNQHLVHVQEAVLHELKRLRPVLEHKELMEFLIDCYHRQTFDHLHSLLQNATSTQNSFVLMNWVLHIYQSEELLGNPDLQEMDLINQVDHLLVSEWEEKAKVKLLENVQIEVRQSLVKILQIEIGQECCDREEAYVRLYVDTIQCIDAMHNEMKKISSDLSDEVQDVCFQELLIFVRRYTTEQTEALGKKAEMDEPETIHFLKTLKTCKELKRYVQTTGKKNHLLMEMVEMLENMEASTLNLLMDIVTDIAESHLKKYFKSDRRRFCLCSDIEQYFPKLPYAFDEQQRVMDEAYKVIVGLYFKHLIQSNQKKLKKCWPDIGETVTEDAELLHNTISDLAPGVQNHNCILQYVTKILECNSIDAHKIEAAKMLKECDRKSEDIKRLLRWKGLSRREVQEVMDALPPDLQPTPDPDVQIRPDSDNQTRSNRSQCCCCACC</sequence>
<evidence type="ECO:0000313" key="2">
    <source>
        <dbReference type="Proteomes" id="UP000694890"/>
    </source>
</evidence>
<dbReference type="RefSeq" id="XP_050934238.1">
    <property type="nucleotide sequence ID" value="XM_051078281.1"/>
</dbReference>
<dbReference type="GO" id="GO:0051601">
    <property type="term" value="P:exocyst localization"/>
    <property type="evidence" value="ECO:0007669"/>
    <property type="project" value="TreeGrafter"/>
</dbReference>
<gene>
    <name evidence="3" type="primary">LOC108902188</name>
</gene>
<reference evidence="3" key="1">
    <citation type="submission" date="2025-08" db="UniProtKB">
        <authorList>
            <consortium name="RefSeq"/>
        </authorList>
    </citation>
    <scope>IDENTIFICATION</scope>
    <source>
        <tissue evidence="3">Brain</tissue>
    </source>
</reference>